<proteinExistence type="predicted"/>
<dbReference type="GO" id="GO:0046685">
    <property type="term" value="P:response to arsenic-containing substance"/>
    <property type="evidence" value="ECO:0007669"/>
    <property type="project" value="UniProtKB-KW"/>
</dbReference>
<dbReference type="RefSeq" id="WP_350241369.1">
    <property type="nucleotide sequence ID" value="NZ_CP158297.1"/>
</dbReference>
<evidence type="ECO:0000259" key="3">
    <source>
        <dbReference type="SMART" id="SM00226"/>
    </source>
</evidence>
<dbReference type="SUPFAM" id="SSF52788">
    <property type="entry name" value="Phosphotyrosine protein phosphatases I"/>
    <property type="match status" value="1"/>
</dbReference>
<accession>A0AAU7U603</accession>
<reference evidence="4" key="1">
    <citation type="submission" date="2024-06" db="EMBL/GenBank/DDBJ databases">
        <title>Draft Genome Sequence of Deinococcus sonorensis Type Strain KR-87, a Biofilm Producing Representative of the Genus Deinococcus.</title>
        <authorList>
            <person name="Boren L.S."/>
            <person name="Grosso R.A."/>
            <person name="Hugenberg-Cox A.N."/>
            <person name="Hill J.T.E."/>
            <person name="Albert C.M."/>
            <person name="Tuohy J.M."/>
        </authorList>
    </citation>
    <scope>NUCLEOTIDE SEQUENCE</scope>
    <source>
        <strain evidence="4">KR-87</strain>
        <plasmid evidence="4">pDson01</plasmid>
    </source>
</reference>
<dbReference type="InterPro" id="IPR023485">
    <property type="entry name" value="Ptyr_pPase"/>
</dbReference>
<organism evidence="4">
    <name type="scientific">Deinococcus sonorensis KR-87</name>
    <dbReference type="NCBI Taxonomy" id="694439"/>
    <lineage>
        <taxon>Bacteria</taxon>
        <taxon>Thermotogati</taxon>
        <taxon>Deinococcota</taxon>
        <taxon>Deinococci</taxon>
        <taxon>Deinococcales</taxon>
        <taxon>Deinococcaceae</taxon>
        <taxon>Deinococcus</taxon>
    </lineage>
</organism>
<dbReference type="AlphaFoldDB" id="A0AAU7U603"/>
<dbReference type="Pfam" id="PF01451">
    <property type="entry name" value="LMWPc"/>
    <property type="match status" value="1"/>
</dbReference>
<keyword evidence="4" id="KW-0614">Plasmid</keyword>
<feature type="region of interest" description="Disordered" evidence="2">
    <location>
        <begin position="142"/>
        <end position="163"/>
    </location>
</feature>
<dbReference type="InterPro" id="IPR036196">
    <property type="entry name" value="Ptyr_pPase_sf"/>
</dbReference>
<dbReference type="GO" id="GO:0030612">
    <property type="term" value="F:arsenate reductase (thioredoxin) activity"/>
    <property type="evidence" value="ECO:0007669"/>
    <property type="project" value="UniProtKB-EC"/>
</dbReference>
<dbReference type="SMART" id="SM00226">
    <property type="entry name" value="LMWPc"/>
    <property type="match status" value="1"/>
</dbReference>
<dbReference type="PANTHER" id="PTHR43428">
    <property type="entry name" value="ARSENATE REDUCTASE"/>
    <property type="match status" value="1"/>
</dbReference>
<dbReference type="Gene3D" id="3.40.50.2300">
    <property type="match status" value="1"/>
</dbReference>
<dbReference type="PANTHER" id="PTHR43428:SF1">
    <property type="entry name" value="ARSENATE REDUCTASE"/>
    <property type="match status" value="1"/>
</dbReference>
<geneLocation type="plasmid" evidence="4">
    <name>pDson01</name>
</geneLocation>
<dbReference type="CDD" id="cd16345">
    <property type="entry name" value="LMWP_ArsC"/>
    <property type="match status" value="1"/>
</dbReference>
<evidence type="ECO:0000256" key="2">
    <source>
        <dbReference type="SAM" id="MobiDB-lite"/>
    </source>
</evidence>
<keyword evidence="1" id="KW-0059">Arsenical resistance</keyword>
<name>A0AAU7U603_9DEIO</name>
<sequence>MTRLLILCTHNSARSQMAEGLARRAAQALDVDLEVHSAGTEATRVKEQAMTVLGELGIDLSQHTSKTLFDLPDPWNFEYVVTVCDRAAEACPAYPAKTTIRHYPFVDPSGGSLERWRTVRDQLQVQFQAFVQALKEGRPVPEGYEVSPAVPADQPHPEPHRAG</sequence>
<protein>
    <submittedName>
        <fullName evidence="4">Arsenate reductase ArsC</fullName>
        <ecNumber evidence="4">1.20.4.4</ecNumber>
    </submittedName>
</protein>
<evidence type="ECO:0000256" key="1">
    <source>
        <dbReference type="ARBA" id="ARBA00022849"/>
    </source>
</evidence>
<gene>
    <name evidence="4" type="ORF">ABOD76_03130</name>
</gene>
<dbReference type="KEGG" id="dsc:ABOD76_03130"/>
<dbReference type="EC" id="1.20.4.4" evidence="4"/>
<evidence type="ECO:0000313" key="4">
    <source>
        <dbReference type="EMBL" id="XBV83695.1"/>
    </source>
</evidence>
<dbReference type="EMBL" id="CP158297">
    <property type="protein sequence ID" value="XBV83695.1"/>
    <property type="molecule type" value="Genomic_DNA"/>
</dbReference>
<keyword evidence="4" id="KW-0560">Oxidoreductase</keyword>
<feature type="domain" description="Phosphotyrosine protein phosphatase I" evidence="3">
    <location>
        <begin position="2"/>
        <end position="133"/>
    </location>
</feature>